<name>A0A0E0BIT2_9ORYZ</name>
<reference evidence="2" key="1">
    <citation type="submission" date="2015-04" db="UniProtKB">
        <authorList>
            <consortium name="EnsemblPlants"/>
        </authorList>
    </citation>
    <scope>IDENTIFICATION</scope>
</reference>
<accession>A0A0E0BIT2</accession>
<sequence>MKPLLLLISFIVVMTFLLLLSGAGALTADHATVGVAVAGGKRTRHAEELSEMDSVPYPQRRVLQGGNTVYRPLGRGAACNPICPGRGDRYTGRGCKSRYQCRGM</sequence>
<evidence type="ECO:0000313" key="3">
    <source>
        <dbReference type="Proteomes" id="UP000026961"/>
    </source>
</evidence>
<evidence type="ECO:0000256" key="1">
    <source>
        <dbReference type="SAM" id="SignalP"/>
    </source>
</evidence>
<reference evidence="2" key="2">
    <citation type="submission" date="2018-05" db="EMBL/GenBank/DDBJ databases">
        <title>OgluRS3 (Oryza glumaepatula Reference Sequence Version 3).</title>
        <authorList>
            <person name="Zhang J."/>
            <person name="Kudrna D."/>
            <person name="Lee S."/>
            <person name="Talag J."/>
            <person name="Welchert J."/>
            <person name="Wing R.A."/>
        </authorList>
    </citation>
    <scope>NUCLEOTIDE SEQUENCE [LARGE SCALE GENOMIC DNA]</scope>
</reference>
<dbReference type="PANTHER" id="PTHR34998">
    <property type="entry name" value="OS04G0357400 PROTEIN-RELATED"/>
    <property type="match status" value="1"/>
</dbReference>
<dbReference type="Gramene" id="OGLUM11G12240.1">
    <property type="protein sequence ID" value="OGLUM11G12240.1"/>
    <property type="gene ID" value="OGLUM11G12240"/>
</dbReference>
<feature type="chain" id="PRO_5002354929" evidence="1">
    <location>
        <begin position="26"/>
        <end position="104"/>
    </location>
</feature>
<organism evidence="2">
    <name type="scientific">Oryza glumipatula</name>
    <dbReference type="NCBI Taxonomy" id="40148"/>
    <lineage>
        <taxon>Eukaryota</taxon>
        <taxon>Viridiplantae</taxon>
        <taxon>Streptophyta</taxon>
        <taxon>Embryophyta</taxon>
        <taxon>Tracheophyta</taxon>
        <taxon>Spermatophyta</taxon>
        <taxon>Magnoliopsida</taxon>
        <taxon>Liliopsida</taxon>
        <taxon>Poales</taxon>
        <taxon>Poaceae</taxon>
        <taxon>BOP clade</taxon>
        <taxon>Oryzoideae</taxon>
        <taxon>Oryzeae</taxon>
        <taxon>Oryzinae</taxon>
        <taxon>Oryza</taxon>
    </lineage>
</organism>
<protein>
    <submittedName>
        <fullName evidence="2">Uncharacterized protein</fullName>
    </submittedName>
</protein>
<dbReference type="PANTHER" id="PTHR34998:SF1">
    <property type="entry name" value="EXPRESSED PROTEIN"/>
    <property type="match status" value="1"/>
</dbReference>
<evidence type="ECO:0000313" key="2">
    <source>
        <dbReference type="EnsemblPlants" id="OGLUM11G12240.1"/>
    </source>
</evidence>
<dbReference type="EnsemblPlants" id="OGLUM11G12240.1">
    <property type="protein sequence ID" value="OGLUM11G12240.1"/>
    <property type="gene ID" value="OGLUM11G12240"/>
</dbReference>
<keyword evidence="1" id="KW-0732">Signal</keyword>
<dbReference type="HOGENOM" id="CLU_186371_0_0_1"/>
<dbReference type="AlphaFoldDB" id="A0A0E0BIT2"/>
<feature type="signal peptide" evidence="1">
    <location>
        <begin position="1"/>
        <end position="25"/>
    </location>
</feature>
<proteinExistence type="predicted"/>
<keyword evidence="3" id="KW-1185">Reference proteome</keyword>
<dbReference type="Proteomes" id="UP000026961">
    <property type="component" value="Chromosome 11"/>
</dbReference>